<evidence type="ECO:0000256" key="1">
    <source>
        <dbReference type="ARBA" id="ARBA00004177"/>
    </source>
</evidence>
<dbReference type="SUPFAM" id="SSF140111">
    <property type="entry name" value="Endosomal sorting complex assembly domain"/>
    <property type="match status" value="1"/>
</dbReference>
<dbReference type="Gene3D" id="1.20.120.1130">
    <property type="match status" value="1"/>
</dbReference>
<dbReference type="EMBL" id="KZ454987">
    <property type="protein sequence ID" value="PKI85648.1"/>
    <property type="molecule type" value="Genomic_DNA"/>
</dbReference>
<dbReference type="InterPro" id="IPR037206">
    <property type="entry name" value="VPS28_C_sf"/>
</dbReference>
<dbReference type="PANTHER" id="PTHR12937">
    <property type="entry name" value="VACUOLAR PROTEIN SORTING 28, ISOFORM 2 VPS28"/>
    <property type="match status" value="1"/>
</dbReference>
<organism evidence="8 9">
    <name type="scientific">Malassezia vespertilionis</name>
    <dbReference type="NCBI Taxonomy" id="2020962"/>
    <lineage>
        <taxon>Eukaryota</taxon>
        <taxon>Fungi</taxon>
        <taxon>Dikarya</taxon>
        <taxon>Basidiomycota</taxon>
        <taxon>Ustilaginomycotina</taxon>
        <taxon>Malasseziomycetes</taxon>
        <taxon>Malasseziales</taxon>
        <taxon>Malasseziaceae</taxon>
        <taxon>Malassezia</taxon>
    </lineage>
</organism>
<reference evidence="8 9" key="1">
    <citation type="submission" date="2017-10" db="EMBL/GenBank/DDBJ databases">
        <title>A novel species of cold-tolerant Malassezia isolated from bats.</title>
        <authorList>
            <person name="Lorch J.M."/>
            <person name="Palmer J.M."/>
            <person name="Vanderwolf K.J."/>
            <person name="Schmidt K.Z."/>
            <person name="Verant M.L."/>
            <person name="Weller T.J."/>
            <person name="Blehert D.S."/>
        </authorList>
    </citation>
    <scope>NUCLEOTIDE SEQUENCE [LARGE SCALE GENOMIC DNA]</scope>
    <source>
        <strain evidence="8 9">NWHC:44797-103</strain>
    </source>
</reference>
<dbReference type="GO" id="GO:0043328">
    <property type="term" value="P:protein transport to vacuole involved in ubiquitin-dependent protein catabolic process via the multivesicular body sorting pathway"/>
    <property type="evidence" value="ECO:0007669"/>
    <property type="project" value="TreeGrafter"/>
</dbReference>
<comment type="similarity">
    <text evidence="5">Belongs to the VPS28 family.</text>
</comment>
<evidence type="ECO:0000256" key="5">
    <source>
        <dbReference type="PROSITE-ProRule" id="PRU00642"/>
    </source>
</evidence>
<dbReference type="Gene3D" id="1.20.1440.200">
    <property type="match status" value="1"/>
</dbReference>
<dbReference type="OrthoDB" id="2671at2759"/>
<keyword evidence="3" id="KW-0967">Endosome</keyword>
<dbReference type="STRING" id="2020962.A0A2N1JGI9"/>
<proteinExistence type="inferred from homology"/>
<gene>
    <name evidence="8" type="primary">VPS28</name>
    <name evidence="8" type="ORF">MVES_000496</name>
</gene>
<dbReference type="Pfam" id="PF03997">
    <property type="entry name" value="VPS28"/>
    <property type="match status" value="1"/>
</dbReference>
<evidence type="ECO:0000259" key="6">
    <source>
        <dbReference type="PROSITE" id="PS51310"/>
    </source>
</evidence>
<feature type="domain" description="VPS28 C-terminal" evidence="6">
    <location>
        <begin position="100"/>
        <end position="178"/>
    </location>
</feature>
<sequence>MATLFSLISCMDYLERAYVRGAITEEAYTPTCLRLLAQYKTAIKLVADPTKPHPFRFVDVDAFMAQFNMDCSAAAHRLALGIPATVEHAGADTTNAAFSTHAQRVAETTQNFITLMDALKLRMRAKDQLHPLFSDLLSVYTKVGAEEEGRAKLLQWLISLNKLSASAEVDEEQAREVR</sequence>
<protein>
    <submittedName>
        <fullName evidence="8">Vps28p</fullName>
    </submittedName>
</protein>
<dbReference type="GO" id="GO:0000813">
    <property type="term" value="C:ESCRT I complex"/>
    <property type="evidence" value="ECO:0007669"/>
    <property type="project" value="InterPro"/>
</dbReference>
<dbReference type="PROSITE" id="PS51313">
    <property type="entry name" value="VPS28_N"/>
    <property type="match status" value="1"/>
</dbReference>
<dbReference type="PIRSF" id="PIRSF017535">
    <property type="entry name" value="VPS28"/>
    <property type="match status" value="1"/>
</dbReference>
<dbReference type="InterPro" id="IPR017898">
    <property type="entry name" value="VPS28_N"/>
</dbReference>
<name>A0A2N1JGI9_9BASI</name>
<accession>A0A2N1JGI9</accession>
<dbReference type="PROSITE" id="PS51310">
    <property type="entry name" value="VPS28_C"/>
    <property type="match status" value="1"/>
</dbReference>
<dbReference type="InterPro" id="IPR037202">
    <property type="entry name" value="ESCRT_assembly_dom"/>
</dbReference>
<feature type="domain" description="VPS28 N-terminal" evidence="7">
    <location>
        <begin position="1"/>
        <end position="88"/>
    </location>
</feature>
<keyword evidence="2 5" id="KW-0813">Transport</keyword>
<dbReference type="PANTHER" id="PTHR12937:SF0">
    <property type="entry name" value="VACUOLAR PROTEIN SORTING-ASSOCIATED PROTEIN 28 HOMOLOG"/>
    <property type="match status" value="1"/>
</dbReference>
<keyword evidence="9" id="KW-1185">Reference proteome</keyword>
<keyword evidence="4 5" id="KW-0653">Protein transport</keyword>
<evidence type="ECO:0000256" key="2">
    <source>
        <dbReference type="ARBA" id="ARBA00022448"/>
    </source>
</evidence>
<evidence type="ECO:0000259" key="7">
    <source>
        <dbReference type="PROSITE" id="PS51313"/>
    </source>
</evidence>
<dbReference type="SUPFAM" id="SSF140427">
    <property type="entry name" value="VPS28 C-terminal domain-like"/>
    <property type="match status" value="1"/>
</dbReference>
<evidence type="ECO:0000313" key="9">
    <source>
        <dbReference type="Proteomes" id="UP000232875"/>
    </source>
</evidence>
<evidence type="ECO:0000313" key="8">
    <source>
        <dbReference type="EMBL" id="PKI85648.1"/>
    </source>
</evidence>
<dbReference type="Proteomes" id="UP000232875">
    <property type="component" value="Unassembled WGS sequence"/>
</dbReference>
<evidence type="ECO:0000256" key="3">
    <source>
        <dbReference type="ARBA" id="ARBA00022753"/>
    </source>
</evidence>
<dbReference type="InterPro" id="IPR017899">
    <property type="entry name" value="VPS28_C"/>
</dbReference>
<comment type="subcellular location">
    <subcellularLocation>
        <location evidence="1">Endosome</location>
    </subcellularLocation>
</comment>
<dbReference type="AlphaFoldDB" id="A0A2N1JGI9"/>
<dbReference type="InterPro" id="IPR007143">
    <property type="entry name" value="Vps28"/>
</dbReference>
<dbReference type="InterPro" id="IPR038358">
    <property type="entry name" value="VPS28_N_sf"/>
</dbReference>
<dbReference type="GO" id="GO:0044877">
    <property type="term" value="F:protein-containing complex binding"/>
    <property type="evidence" value="ECO:0007669"/>
    <property type="project" value="TreeGrafter"/>
</dbReference>
<evidence type="ECO:0000256" key="4">
    <source>
        <dbReference type="ARBA" id="ARBA00022927"/>
    </source>
</evidence>